<dbReference type="InterPro" id="IPR017441">
    <property type="entry name" value="Protein_kinase_ATP_BS"/>
</dbReference>
<sequence>MDTQEEDKGKGTVIEAQALVLNKIYWYHGLMPRDEIEDLLKNDGDFIVRKTDVGSKDKLVVSVKCNKVRHVLIKVSNDVRFHITDQLSFDTVERMICFYVGSKAEIFPDGTKLLKPIKRPEWYLLHDNIKLKNKVGSGSFGDVYIAELTEKDRKFDVAVKMLKGKLGKKERAGFVKEASLTRRFNHPNIVRLLGIAAQIDPLMVVLELAPGGALKGHLQKNPTLHVDTLNRYLLDAAKGLKYLSEMGVIHRDIAARNCLLGEDMTVKISDFGLSVATAEVKESKLMKVPIKWLAPETLGKGIFSVKTDVYSFGVMMWEVYTYCKNDPYSNMPNSEARISIQSGKTLDVPAGIPTFAEEIMKDCWKKEPEGRPSFSQIVDRFTSEVESK</sequence>
<keyword evidence="4 8" id="KW-0067">ATP-binding</keyword>
<dbReference type="SMART" id="SM00219">
    <property type="entry name" value="TyrKc"/>
    <property type="match status" value="1"/>
</dbReference>
<keyword evidence="15" id="KW-1185">Reference proteome</keyword>
<dbReference type="InterPro" id="IPR050198">
    <property type="entry name" value="Non-receptor_tyrosine_kinases"/>
</dbReference>
<evidence type="ECO:0000256" key="6">
    <source>
        <dbReference type="ARBA" id="ARBA00051245"/>
    </source>
</evidence>
<evidence type="ECO:0000256" key="7">
    <source>
        <dbReference type="PROSITE-ProRule" id="PRU00191"/>
    </source>
</evidence>
<keyword evidence="2 8" id="KW-0547">Nucleotide-binding</keyword>
<dbReference type="InterPro" id="IPR008266">
    <property type="entry name" value="Tyr_kinase_AS"/>
</dbReference>
<evidence type="ECO:0000256" key="9">
    <source>
        <dbReference type="RuleBase" id="RU362096"/>
    </source>
</evidence>
<dbReference type="EC" id="2.7.10.2" evidence="9"/>
<evidence type="ECO:0000259" key="11">
    <source>
        <dbReference type="PROSITE" id="PS50011"/>
    </source>
</evidence>
<keyword evidence="1 9" id="KW-0808">Transferase</keyword>
<evidence type="ECO:0000313" key="16">
    <source>
        <dbReference type="WBParaSite" id="BXY_0287200.1"/>
    </source>
</evidence>
<dbReference type="Gene3D" id="3.30.505.10">
    <property type="entry name" value="SH2 domain"/>
    <property type="match status" value="1"/>
</dbReference>
<proteinExistence type="inferred from homology"/>
<dbReference type="Pfam" id="PF00017">
    <property type="entry name" value="SH2"/>
    <property type="match status" value="1"/>
</dbReference>
<dbReference type="GO" id="GO:0005524">
    <property type="term" value="F:ATP binding"/>
    <property type="evidence" value="ECO:0007669"/>
    <property type="project" value="UniProtKB-UniRule"/>
</dbReference>
<name>A0A1I7RQ80_BURXY</name>
<dbReference type="Gene3D" id="1.10.510.10">
    <property type="entry name" value="Transferase(Phosphotransferase) domain 1"/>
    <property type="match status" value="1"/>
</dbReference>
<evidence type="ECO:0000256" key="4">
    <source>
        <dbReference type="ARBA" id="ARBA00022840"/>
    </source>
</evidence>
<dbReference type="PROSITE" id="PS00107">
    <property type="entry name" value="PROTEIN_KINASE_ATP"/>
    <property type="match status" value="1"/>
</dbReference>
<dbReference type="eggNOG" id="KOG0194">
    <property type="taxonomic scope" value="Eukaryota"/>
</dbReference>
<keyword evidence="5 9" id="KW-0829">Tyrosine-protein kinase</keyword>
<dbReference type="Proteomes" id="UP000582659">
    <property type="component" value="Unassembled WGS sequence"/>
</dbReference>
<dbReference type="Pfam" id="PF07714">
    <property type="entry name" value="PK_Tyr_Ser-Thr"/>
    <property type="match status" value="1"/>
</dbReference>
<evidence type="ECO:0000259" key="10">
    <source>
        <dbReference type="PROSITE" id="PS50001"/>
    </source>
</evidence>
<feature type="domain" description="SH2" evidence="10">
    <location>
        <begin position="26"/>
        <end position="117"/>
    </location>
</feature>
<dbReference type="InterPro" id="IPR036860">
    <property type="entry name" value="SH2_dom_sf"/>
</dbReference>
<accession>A0A1I7RQ80</accession>
<evidence type="ECO:0000313" key="15">
    <source>
        <dbReference type="Proteomes" id="UP000659654"/>
    </source>
</evidence>
<dbReference type="Proteomes" id="UP000659654">
    <property type="component" value="Unassembled WGS sequence"/>
</dbReference>
<dbReference type="SMART" id="SM00252">
    <property type="entry name" value="SH2"/>
    <property type="match status" value="1"/>
</dbReference>
<dbReference type="OrthoDB" id="546826at2759"/>
<comment type="catalytic activity">
    <reaction evidence="6 9">
        <text>L-tyrosyl-[protein] + ATP = O-phospho-L-tyrosyl-[protein] + ADP + H(+)</text>
        <dbReference type="Rhea" id="RHEA:10596"/>
        <dbReference type="Rhea" id="RHEA-COMP:10136"/>
        <dbReference type="Rhea" id="RHEA-COMP:20101"/>
        <dbReference type="ChEBI" id="CHEBI:15378"/>
        <dbReference type="ChEBI" id="CHEBI:30616"/>
        <dbReference type="ChEBI" id="CHEBI:46858"/>
        <dbReference type="ChEBI" id="CHEBI:61978"/>
        <dbReference type="ChEBI" id="CHEBI:456216"/>
        <dbReference type="EC" id="2.7.10.2"/>
    </reaction>
</comment>
<dbReference type="InterPro" id="IPR000980">
    <property type="entry name" value="SH2"/>
</dbReference>
<dbReference type="SUPFAM" id="SSF55550">
    <property type="entry name" value="SH2 domain"/>
    <property type="match status" value="1"/>
</dbReference>
<dbReference type="SUPFAM" id="SSF56112">
    <property type="entry name" value="Protein kinase-like (PK-like)"/>
    <property type="match status" value="1"/>
</dbReference>
<dbReference type="EMBL" id="CAJFDI010000002">
    <property type="protein sequence ID" value="CAD5215433.1"/>
    <property type="molecule type" value="Genomic_DNA"/>
</dbReference>
<dbReference type="WBParaSite" id="BXY_0287200.1">
    <property type="protein sequence ID" value="BXY_0287200.1"/>
    <property type="gene ID" value="BXY_0287200"/>
</dbReference>
<evidence type="ECO:0000256" key="8">
    <source>
        <dbReference type="PROSITE-ProRule" id="PRU10141"/>
    </source>
</evidence>
<protein>
    <recommendedName>
        <fullName evidence="9">Tyrosine-protein kinase</fullName>
        <ecNumber evidence="9">2.7.10.2</ecNumber>
    </recommendedName>
</protein>
<dbReference type="InterPro" id="IPR011009">
    <property type="entry name" value="Kinase-like_dom_sf"/>
</dbReference>
<gene>
    <name evidence="12" type="ORF">BXYJ_LOCUS4027</name>
</gene>
<evidence type="ECO:0000313" key="13">
    <source>
        <dbReference type="EMBL" id="CAG9097289.1"/>
    </source>
</evidence>
<keyword evidence="7" id="KW-0727">SH2 domain</keyword>
<feature type="binding site" evidence="8">
    <location>
        <position position="160"/>
    </location>
    <ligand>
        <name>ATP</name>
        <dbReference type="ChEBI" id="CHEBI:30616"/>
    </ligand>
</feature>
<evidence type="ECO:0000313" key="14">
    <source>
        <dbReference type="Proteomes" id="UP000095284"/>
    </source>
</evidence>
<feature type="domain" description="Protein kinase" evidence="11">
    <location>
        <begin position="129"/>
        <end position="382"/>
    </location>
</feature>
<dbReference type="InterPro" id="IPR020635">
    <property type="entry name" value="Tyr_kinase_cat_dom"/>
</dbReference>
<dbReference type="EMBL" id="CAJFCV020000002">
    <property type="protein sequence ID" value="CAG9097289.1"/>
    <property type="molecule type" value="Genomic_DNA"/>
</dbReference>
<evidence type="ECO:0000256" key="2">
    <source>
        <dbReference type="ARBA" id="ARBA00022741"/>
    </source>
</evidence>
<dbReference type="CDD" id="cd00192">
    <property type="entry name" value="PTKc"/>
    <property type="match status" value="1"/>
</dbReference>
<dbReference type="SMR" id="A0A1I7RQ80"/>
<dbReference type="PROSITE" id="PS00109">
    <property type="entry name" value="PROTEIN_KINASE_TYR"/>
    <property type="match status" value="1"/>
</dbReference>
<dbReference type="InterPro" id="IPR001245">
    <property type="entry name" value="Ser-Thr/Tyr_kinase_cat_dom"/>
</dbReference>
<evidence type="ECO:0000256" key="5">
    <source>
        <dbReference type="ARBA" id="ARBA00023137"/>
    </source>
</evidence>
<keyword evidence="3 9" id="KW-0418">Kinase</keyword>
<dbReference type="Proteomes" id="UP000095284">
    <property type="component" value="Unplaced"/>
</dbReference>
<reference evidence="13" key="2">
    <citation type="submission" date="2020-08" db="EMBL/GenBank/DDBJ databases">
        <authorList>
            <person name="Kikuchi T."/>
        </authorList>
    </citation>
    <scope>NUCLEOTIDE SEQUENCE</scope>
    <source>
        <strain evidence="12">Ka4C1</strain>
    </source>
</reference>
<dbReference type="InterPro" id="IPR000719">
    <property type="entry name" value="Prot_kinase_dom"/>
</dbReference>
<organism evidence="14 16">
    <name type="scientific">Bursaphelenchus xylophilus</name>
    <name type="common">Pinewood nematode worm</name>
    <name type="synonym">Aphelenchoides xylophilus</name>
    <dbReference type="NCBI Taxonomy" id="6326"/>
    <lineage>
        <taxon>Eukaryota</taxon>
        <taxon>Metazoa</taxon>
        <taxon>Ecdysozoa</taxon>
        <taxon>Nematoda</taxon>
        <taxon>Chromadorea</taxon>
        <taxon>Rhabditida</taxon>
        <taxon>Tylenchina</taxon>
        <taxon>Tylenchomorpha</taxon>
        <taxon>Aphelenchoidea</taxon>
        <taxon>Aphelenchoididae</taxon>
        <taxon>Bursaphelenchus</taxon>
    </lineage>
</organism>
<dbReference type="InterPro" id="IPR035849">
    <property type="entry name" value="Fes/Fps/Fer_SH2"/>
</dbReference>
<evidence type="ECO:0000256" key="3">
    <source>
        <dbReference type="ARBA" id="ARBA00022777"/>
    </source>
</evidence>
<evidence type="ECO:0000256" key="1">
    <source>
        <dbReference type="ARBA" id="ARBA00022679"/>
    </source>
</evidence>
<dbReference type="CDD" id="cd10361">
    <property type="entry name" value="SH2_Fps_family"/>
    <property type="match status" value="1"/>
</dbReference>
<dbReference type="AlphaFoldDB" id="A0A1I7RQ80"/>
<dbReference type="PANTHER" id="PTHR24418">
    <property type="entry name" value="TYROSINE-PROTEIN KINASE"/>
    <property type="match status" value="1"/>
</dbReference>
<reference evidence="16" key="1">
    <citation type="submission" date="2016-11" db="UniProtKB">
        <authorList>
            <consortium name="WormBaseParasite"/>
        </authorList>
    </citation>
    <scope>IDENTIFICATION</scope>
</reference>
<comment type="similarity">
    <text evidence="9">Belongs to the protein kinase superfamily. Tyr protein kinase family.</text>
</comment>
<dbReference type="PRINTS" id="PR00109">
    <property type="entry name" value="TYRKINASE"/>
</dbReference>
<evidence type="ECO:0000313" key="12">
    <source>
        <dbReference type="EMBL" id="CAD5215433.1"/>
    </source>
</evidence>
<dbReference type="PROSITE" id="PS50011">
    <property type="entry name" value="PROTEIN_KINASE_DOM"/>
    <property type="match status" value="1"/>
</dbReference>
<dbReference type="PROSITE" id="PS50001">
    <property type="entry name" value="SH2"/>
    <property type="match status" value="1"/>
</dbReference>
<dbReference type="GO" id="GO:0004715">
    <property type="term" value="F:non-membrane spanning protein tyrosine kinase activity"/>
    <property type="evidence" value="ECO:0007669"/>
    <property type="project" value="UniProtKB-EC"/>
</dbReference>